<comment type="caution">
    <text evidence="1">The sequence shown here is derived from an EMBL/GenBank/DDBJ whole genome shotgun (WGS) entry which is preliminary data.</text>
</comment>
<proteinExistence type="predicted"/>
<protein>
    <submittedName>
        <fullName evidence="1">Uncharacterized protein</fullName>
    </submittedName>
</protein>
<dbReference type="EMBL" id="MRVG01000014">
    <property type="protein sequence ID" value="PMB64131.1"/>
    <property type="molecule type" value="Genomic_DNA"/>
</dbReference>
<sequence length="108" mass="12565">MVDAKSRKKPSTGYQTITNAFNLDLSVPREQAIANHIIKKFDKNVFQRLVVESFREPENERLRDIFKYLNPLVASADAHISHDTVRKRAVTEFEKHEEKVIKVLKYAP</sequence>
<reference evidence="1 2" key="1">
    <citation type="journal article" date="2016" name="Appl. Microbiol. Biotechnol.">
        <title>Characterization of T-DNA insertion mutants with decreased virulence in the entomopathogenic fungus Beauveria bassiana JEF-007.</title>
        <authorList>
            <person name="Kim S."/>
            <person name="Lee S.J."/>
            <person name="Nai Y.S."/>
            <person name="Yu J.S."/>
            <person name="Lee M.R."/>
            <person name="Yang Y.T."/>
            <person name="Kim J.S."/>
        </authorList>
    </citation>
    <scope>NUCLEOTIDE SEQUENCE [LARGE SCALE GENOMIC DNA]</scope>
    <source>
        <strain evidence="1 2">JEF-007</strain>
    </source>
</reference>
<dbReference type="AlphaFoldDB" id="A0A2N6NA40"/>
<evidence type="ECO:0000313" key="2">
    <source>
        <dbReference type="Proteomes" id="UP000235728"/>
    </source>
</evidence>
<accession>A0A2N6NA40</accession>
<gene>
    <name evidence="1" type="ORF">BM221_009924</name>
</gene>
<evidence type="ECO:0000313" key="1">
    <source>
        <dbReference type="EMBL" id="PMB64131.1"/>
    </source>
</evidence>
<dbReference type="Proteomes" id="UP000235728">
    <property type="component" value="Unassembled WGS sequence"/>
</dbReference>
<organism evidence="1 2">
    <name type="scientific">Beauveria bassiana</name>
    <name type="common">White muscardine disease fungus</name>
    <name type="synonym">Tritirachium shiotae</name>
    <dbReference type="NCBI Taxonomy" id="176275"/>
    <lineage>
        <taxon>Eukaryota</taxon>
        <taxon>Fungi</taxon>
        <taxon>Dikarya</taxon>
        <taxon>Ascomycota</taxon>
        <taxon>Pezizomycotina</taxon>
        <taxon>Sordariomycetes</taxon>
        <taxon>Hypocreomycetidae</taxon>
        <taxon>Hypocreales</taxon>
        <taxon>Cordycipitaceae</taxon>
        <taxon>Beauveria</taxon>
    </lineage>
</organism>
<name>A0A2N6NA40_BEABA</name>